<proteinExistence type="predicted"/>
<dbReference type="RefSeq" id="WP_203685063.1">
    <property type="nucleotide sequence ID" value="NZ_BOMW01000101.1"/>
</dbReference>
<comment type="caution">
    <text evidence="1">The sequence shown here is derived from an EMBL/GenBank/DDBJ whole genome shotgun (WGS) entry which is preliminary data.</text>
</comment>
<protein>
    <recommendedName>
        <fullName evidence="3">Excreted virulence factor EspC (Type VII ESX diderm)</fullName>
    </recommendedName>
</protein>
<evidence type="ECO:0000313" key="1">
    <source>
        <dbReference type="EMBL" id="GIF09778.1"/>
    </source>
</evidence>
<sequence length="105" mass="10930">MPGEPLRFPAGEVRRHAESTDAVAEAIEQARAAVREVAMDTQAYGELCQFLPGLLSPIFASAAGALAETAESLRETAHHLRTAVTGITGADTTAAETIRDLSAPG</sequence>
<reference evidence="1" key="1">
    <citation type="submission" date="2021-01" db="EMBL/GenBank/DDBJ databases">
        <title>Whole genome shotgun sequence of Actinoplanes siamensis NBRC 109076.</title>
        <authorList>
            <person name="Komaki H."/>
            <person name="Tamura T."/>
        </authorList>
    </citation>
    <scope>NUCLEOTIDE SEQUENCE</scope>
    <source>
        <strain evidence="1">NBRC 109076</strain>
    </source>
</reference>
<dbReference type="EMBL" id="BOMW01000101">
    <property type="protein sequence ID" value="GIF09778.1"/>
    <property type="molecule type" value="Genomic_DNA"/>
</dbReference>
<gene>
    <name evidence="1" type="ORF">Asi03nite_73160</name>
</gene>
<evidence type="ECO:0000313" key="2">
    <source>
        <dbReference type="Proteomes" id="UP000629619"/>
    </source>
</evidence>
<evidence type="ECO:0008006" key="3">
    <source>
        <dbReference type="Google" id="ProtNLM"/>
    </source>
</evidence>
<dbReference type="GO" id="GO:0009306">
    <property type="term" value="P:protein secretion"/>
    <property type="evidence" value="ECO:0007669"/>
    <property type="project" value="InterPro"/>
</dbReference>
<dbReference type="InterPro" id="IPR022536">
    <property type="entry name" value="EspC"/>
</dbReference>
<dbReference type="AlphaFoldDB" id="A0A919NEK1"/>
<accession>A0A919NEK1</accession>
<dbReference type="Pfam" id="PF10824">
    <property type="entry name" value="T7SS_ESX_EspC"/>
    <property type="match status" value="1"/>
</dbReference>
<organism evidence="1 2">
    <name type="scientific">Actinoplanes siamensis</name>
    <dbReference type="NCBI Taxonomy" id="1223317"/>
    <lineage>
        <taxon>Bacteria</taxon>
        <taxon>Bacillati</taxon>
        <taxon>Actinomycetota</taxon>
        <taxon>Actinomycetes</taxon>
        <taxon>Micromonosporales</taxon>
        <taxon>Micromonosporaceae</taxon>
        <taxon>Actinoplanes</taxon>
    </lineage>
</organism>
<name>A0A919NEK1_9ACTN</name>
<dbReference type="Proteomes" id="UP000629619">
    <property type="component" value="Unassembled WGS sequence"/>
</dbReference>
<keyword evidence="2" id="KW-1185">Reference proteome</keyword>